<evidence type="ECO:0000313" key="2">
    <source>
        <dbReference type="EMBL" id="HIS92664.1"/>
    </source>
</evidence>
<gene>
    <name evidence="2" type="ORF">IAA84_06550</name>
</gene>
<dbReference type="EMBL" id="DVJN01000128">
    <property type="protein sequence ID" value="HIS92664.1"/>
    <property type="molecule type" value="Genomic_DNA"/>
</dbReference>
<evidence type="ECO:0000256" key="1">
    <source>
        <dbReference type="SAM" id="Phobius"/>
    </source>
</evidence>
<keyword evidence="1" id="KW-0812">Transmembrane</keyword>
<dbReference type="AlphaFoldDB" id="A0A9D1G071"/>
<comment type="caution">
    <text evidence="2">The sequence shown here is derived from an EMBL/GenBank/DDBJ whole genome shotgun (WGS) entry which is preliminary data.</text>
</comment>
<reference evidence="2" key="1">
    <citation type="submission" date="2020-10" db="EMBL/GenBank/DDBJ databases">
        <authorList>
            <person name="Gilroy R."/>
        </authorList>
    </citation>
    <scope>NUCLEOTIDE SEQUENCE</scope>
    <source>
        <strain evidence="2">13766</strain>
    </source>
</reference>
<proteinExistence type="predicted"/>
<sequence length="161" mass="18053">MRKKKIGITIAVLFVLGASLMLYLQMTRDAYMPAGDEIALQIQFDIKEDIGLLVYDYCADGHAYSGGMSNADKSLIQHDSHMIIGWKKQELNSSSDAVELSIQFRIITEYVAPNYENIYPDAITRYMEPISWEARFGESYCIAITGDKTNGYKAALTADDT</sequence>
<evidence type="ECO:0000313" key="3">
    <source>
        <dbReference type="Proteomes" id="UP000824140"/>
    </source>
</evidence>
<accession>A0A9D1G071</accession>
<reference evidence="2" key="2">
    <citation type="journal article" date="2021" name="PeerJ">
        <title>Extensive microbial diversity within the chicken gut microbiome revealed by metagenomics and culture.</title>
        <authorList>
            <person name="Gilroy R."/>
            <person name="Ravi A."/>
            <person name="Getino M."/>
            <person name="Pursley I."/>
            <person name="Horton D.L."/>
            <person name="Alikhan N.F."/>
            <person name="Baker D."/>
            <person name="Gharbi K."/>
            <person name="Hall N."/>
            <person name="Watson M."/>
            <person name="Adriaenssens E.M."/>
            <person name="Foster-Nyarko E."/>
            <person name="Jarju S."/>
            <person name="Secka A."/>
            <person name="Antonio M."/>
            <person name="Oren A."/>
            <person name="Chaudhuri R.R."/>
            <person name="La Ragione R."/>
            <person name="Hildebrand F."/>
            <person name="Pallen M.J."/>
        </authorList>
    </citation>
    <scope>NUCLEOTIDE SEQUENCE</scope>
    <source>
        <strain evidence="2">13766</strain>
    </source>
</reference>
<organism evidence="2 3">
    <name type="scientific">Candidatus Alectryocaccomicrobium excrementavium</name>
    <dbReference type="NCBI Taxonomy" id="2840668"/>
    <lineage>
        <taxon>Bacteria</taxon>
        <taxon>Bacillati</taxon>
        <taxon>Bacillota</taxon>
        <taxon>Clostridia</taxon>
        <taxon>Candidatus Alectryocaccomicrobium</taxon>
    </lineage>
</organism>
<feature type="transmembrane region" description="Helical" evidence="1">
    <location>
        <begin position="6"/>
        <end position="24"/>
    </location>
</feature>
<keyword evidence="1" id="KW-1133">Transmembrane helix</keyword>
<name>A0A9D1G071_9FIRM</name>
<dbReference type="Proteomes" id="UP000824140">
    <property type="component" value="Unassembled WGS sequence"/>
</dbReference>
<protein>
    <submittedName>
        <fullName evidence="2">Uncharacterized protein</fullName>
    </submittedName>
</protein>
<keyword evidence="1" id="KW-0472">Membrane</keyword>